<evidence type="ECO:0000313" key="3">
    <source>
        <dbReference type="EMBL" id="GJH43524.1"/>
    </source>
</evidence>
<dbReference type="Gene3D" id="3.40.50.410">
    <property type="entry name" value="von Willebrand factor, type A domain"/>
    <property type="match status" value="1"/>
</dbReference>
<dbReference type="RefSeq" id="WP_226690941.1">
    <property type="nucleotide sequence ID" value="NZ_BPUX01000026.1"/>
</dbReference>
<keyword evidence="1" id="KW-1133">Transmembrane helix</keyword>
<reference evidence="4 5" key="1">
    <citation type="submission" date="2018-06" db="EMBL/GenBank/DDBJ databases">
        <authorList>
            <consortium name="Pathogen Informatics"/>
            <person name="Doyle S."/>
        </authorList>
    </citation>
    <scope>NUCLEOTIDE SEQUENCE [LARGE SCALE GENOMIC DNA]</scope>
    <source>
        <strain evidence="4 5">NCTC11621</strain>
    </source>
</reference>
<keyword evidence="1" id="KW-0472">Membrane</keyword>
<evidence type="ECO:0000313" key="6">
    <source>
        <dbReference type="Proteomes" id="UP001052140"/>
    </source>
</evidence>
<organism evidence="4 5">
    <name type="scientific">Pasteurella canis</name>
    <dbReference type="NCBI Taxonomy" id="753"/>
    <lineage>
        <taxon>Bacteria</taxon>
        <taxon>Pseudomonadati</taxon>
        <taxon>Pseudomonadota</taxon>
        <taxon>Gammaproteobacteria</taxon>
        <taxon>Pasteurellales</taxon>
        <taxon>Pasteurellaceae</taxon>
        <taxon>Pasteurella</taxon>
    </lineage>
</organism>
<dbReference type="EMBL" id="BPUX01000026">
    <property type="protein sequence ID" value="GJH43524.1"/>
    <property type="molecule type" value="Genomic_DNA"/>
</dbReference>
<dbReference type="InterPro" id="IPR028087">
    <property type="entry name" value="Tad_N"/>
</dbReference>
<dbReference type="Proteomes" id="UP001052140">
    <property type="component" value="Unassembled WGS sequence"/>
</dbReference>
<evidence type="ECO:0000256" key="1">
    <source>
        <dbReference type="SAM" id="Phobius"/>
    </source>
</evidence>
<evidence type="ECO:0000313" key="5">
    <source>
        <dbReference type="Proteomes" id="UP000254704"/>
    </source>
</evidence>
<dbReference type="EMBL" id="UGTV01000015">
    <property type="protein sequence ID" value="SUC10033.1"/>
    <property type="molecule type" value="Genomic_DNA"/>
</dbReference>
<name>A0A379EUY0_9PAST</name>
<keyword evidence="6" id="KW-1185">Reference proteome</keyword>
<gene>
    <name evidence="4" type="primary">tadG_2</name>
    <name evidence="4" type="ORF">NCTC11621_01072</name>
    <name evidence="3" type="ORF">PA42_16980</name>
</gene>
<dbReference type="InterPro" id="IPR036465">
    <property type="entry name" value="vWFA_dom_sf"/>
</dbReference>
<dbReference type="Proteomes" id="UP000254704">
    <property type="component" value="Unassembled WGS sequence"/>
</dbReference>
<dbReference type="Pfam" id="PF13400">
    <property type="entry name" value="Tad"/>
    <property type="match status" value="1"/>
</dbReference>
<dbReference type="SUPFAM" id="SSF53300">
    <property type="entry name" value="vWA-like"/>
    <property type="match status" value="1"/>
</dbReference>
<sequence length="583" mass="66573">MKKYYLIYRYYLQIKRFYKSQKGVYAVMTALLTFPLLVLVAFTVDGTGILLDKARLSQATEQAALMLVAENNQFRKNPHHQDVKNQKVTVEEQKNYKSLLDAQQDKRNQEMIQGMVKVYLRSENKGGSEKDQPVTIPEPFNYHCEQTIAAKTAQQSPTKSVSCVVDGNIRRRFWIPLSEQLVKPQTKGGRLPMYSGISMAVKENGLTTPIDLMLVSDFSKSMLWEVGQKERDERGNELPQGKYPNRKIDILRDVVKDISQMLLPSKETEGISPYNRMGFTTFAAGARQRDNTEKCVLPYYLEEGKKSLTVKKVILDREDKYRLFHNQYSNVISGVQCQLNNSNYVNVNETCDIQVQPKDLLKEALRIGDWETINRIFNKFLDVNRTLNDIDTFSGNKKNYEFEFKDERFCLGENQGTVTTKAWFDKNNPNISYALESVNPKGGTAVTSGLLIGANIMMDKNKTAEAQPDKIQTNTQRIILVLSDGTDNQPSKDTLVKLIDAGLCHRIQGKIDSLQDKNYHKLPTRIAFVAFGFNPPADQVTAWKKCVGNHYYEAKNKEQLLNSFKQIISLDEEVGRAARFKKK</sequence>
<keyword evidence="1" id="KW-0812">Transmembrane</keyword>
<evidence type="ECO:0000313" key="4">
    <source>
        <dbReference type="EMBL" id="SUC10033.1"/>
    </source>
</evidence>
<proteinExistence type="predicted"/>
<evidence type="ECO:0000259" key="2">
    <source>
        <dbReference type="Pfam" id="PF13400"/>
    </source>
</evidence>
<feature type="domain" description="Putative Flp pilus-assembly TadG-like N-terminal" evidence="2">
    <location>
        <begin position="25"/>
        <end position="66"/>
    </location>
</feature>
<protein>
    <submittedName>
        <fullName evidence="4">Protein TadG</fullName>
    </submittedName>
</protein>
<dbReference type="AlphaFoldDB" id="A0A379EUY0"/>
<reference evidence="3" key="2">
    <citation type="submission" date="2024-05" db="EMBL/GenBank/DDBJ databases">
        <title>Determining zoonotic pasteurella genome.</title>
        <authorList>
            <person name="Maeda T."/>
            <person name="Takahashi T."/>
            <person name="Yoshida H."/>
        </authorList>
    </citation>
    <scope>NUCLEOTIDE SEQUENCE</scope>
    <source>
        <strain evidence="3">PA42</strain>
    </source>
</reference>
<accession>A0A379EUY0</accession>
<feature type="transmembrane region" description="Helical" evidence="1">
    <location>
        <begin position="23"/>
        <end position="44"/>
    </location>
</feature>